<dbReference type="InterPro" id="IPR025714">
    <property type="entry name" value="Methyltranfer_dom"/>
</dbReference>
<dbReference type="GO" id="GO:0032259">
    <property type="term" value="P:methylation"/>
    <property type="evidence" value="ECO:0007669"/>
    <property type="project" value="UniProtKB-KW"/>
</dbReference>
<feature type="domain" description="Methyltransferase" evidence="1">
    <location>
        <begin position="39"/>
        <end position="146"/>
    </location>
</feature>
<dbReference type="eggNOG" id="COG2226">
    <property type="taxonomic scope" value="Bacteria"/>
</dbReference>
<dbReference type="InterPro" id="IPR029063">
    <property type="entry name" value="SAM-dependent_MTases_sf"/>
</dbReference>
<dbReference type="AlphaFoldDB" id="A6GDI5"/>
<evidence type="ECO:0000313" key="2">
    <source>
        <dbReference type="EMBL" id="EDM76097.1"/>
    </source>
</evidence>
<keyword evidence="2" id="KW-0489">Methyltransferase</keyword>
<accession>A6GDI5</accession>
<dbReference type="RefSeq" id="WP_006974775.1">
    <property type="nucleotide sequence ID" value="NZ_ABCS01000073.1"/>
</dbReference>
<dbReference type="Pfam" id="PF13847">
    <property type="entry name" value="Methyltransf_31"/>
    <property type="match status" value="1"/>
</dbReference>
<dbReference type="Proteomes" id="UP000005801">
    <property type="component" value="Unassembled WGS sequence"/>
</dbReference>
<dbReference type="PANTHER" id="PTHR43861">
    <property type="entry name" value="TRANS-ACONITATE 2-METHYLTRANSFERASE-RELATED"/>
    <property type="match status" value="1"/>
</dbReference>
<dbReference type="GO" id="GO:0008168">
    <property type="term" value="F:methyltransferase activity"/>
    <property type="evidence" value="ECO:0007669"/>
    <property type="project" value="UniProtKB-KW"/>
</dbReference>
<comment type="caution">
    <text evidence="2">The sequence shown here is derived from an EMBL/GenBank/DDBJ whole genome shotgun (WGS) entry which is preliminary data.</text>
</comment>
<reference evidence="2 3" key="1">
    <citation type="submission" date="2007-06" db="EMBL/GenBank/DDBJ databases">
        <authorList>
            <person name="Shimkets L."/>
            <person name="Ferriera S."/>
            <person name="Johnson J."/>
            <person name="Kravitz S."/>
            <person name="Beeson K."/>
            <person name="Sutton G."/>
            <person name="Rogers Y.-H."/>
            <person name="Friedman R."/>
            <person name="Frazier M."/>
            <person name="Venter J.C."/>
        </authorList>
    </citation>
    <scope>NUCLEOTIDE SEQUENCE [LARGE SCALE GENOMIC DNA]</scope>
    <source>
        <strain evidence="2 3">SIR-1</strain>
    </source>
</reference>
<sequence>MPTEATFWNDLAPRYAARPVQDPDAFERKIAITQGKMKPADTILEVGCGTGSLALRLADHAARIHGIDISSEMIRIAEGKVEREGVTNLSFEVGPFDERFDTFAPGTVDGILAYSILHLLDDRQAALKRIYGLLKPGGFFVASTVCLGNTWVPYKPMLAVMRWLGKAPKRVDVLATQTLVDDIQAAGFVDVECPDVGADPIVCFTVARKPDSIIDPN</sequence>
<dbReference type="CDD" id="cd02440">
    <property type="entry name" value="AdoMet_MTases"/>
    <property type="match status" value="1"/>
</dbReference>
<name>A6GDI5_9BACT</name>
<organism evidence="2 3">
    <name type="scientific">Plesiocystis pacifica SIR-1</name>
    <dbReference type="NCBI Taxonomy" id="391625"/>
    <lineage>
        <taxon>Bacteria</taxon>
        <taxon>Pseudomonadati</taxon>
        <taxon>Myxococcota</taxon>
        <taxon>Polyangia</taxon>
        <taxon>Nannocystales</taxon>
        <taxon>Nannocystaceae</taxon>
        <taxon>Plesiocystis</taxon>
    </lineage>
</organism>
<dbReference type="STRING" id="391625.PPSIR1_41484"/>
<proteinExistence type="predicted"/>
<keyword evidence="3" id="KW-1185">Reference proteome</keyword>
<dbReference type="OrthoDB" id="9781225at2"/>
<dbReference type="EMBL" id="ABCS01000073">
    <property type="protein sequence ID" value="EDM76097.1"/>
    <property type="molecule type" value="Genomic_DNA"/>
</dbReference>
<dbReference type="SUPFAM" id="SSF53335">
    <property type="entry name" value="S-adenosyl-L-methionine-dependent methyltransferases"/>
    <property type="match status" value="1"/>
</dbReference>
<evidence type="ECO:0000259" key="1">
    <source>
        <dbReference type="Pfam" id="PF13847"/>
    </source>
</evidence>
<gene>
    <name evidence="2" type="ORF">PPSIR1_41484</name>
</gene>
<keyword evidence="2" id="KW-0808">Transferase</keyword>
<protein>
    <submittedName>
        <fullName evidence="2">Methyltransferase type 12</fullName>
    </submittedName>
</protein>
<evidence type="ECO:0000313" key="3">
    <source>
        <dbReference type="Proteomes" id="UP000005801"/>
    </source>
</evidence>
<dbReference type="Gene3D" id="3.40.50.150">
    <property type="entry name" value="Vaccinia Virus protein VP39"/>
    <property type="match status" value="1"/>
</dbReference>